<dbReference type="FunFam" id="3.40.50.300:FF:000285">
    <property type="entry name" value="Sporulation initiation inhibitor Soj"/>
    <property type="match status" value="1"/>
</dbReference>
<dbReference type="PANTHER" id="PTHR13696">
    <property type="entry name" value="P-LOOP CONTAINING NUCLEOSIDE TRIPHOSPHATE HYDROLASE"/>
    <property type="match status" value="1"/>
</dbReference>
<proteinExistence type="predicted"/>
<dbReference type="Gene3D" id="3.40.50.300">
    <property type="entry name" value="P-loop containing nucleotide triphosphate hydrolases"/>
    <property type="match status" value="1"/>
</dbReference>
<dbReference type="KEGG" id="nneo:PQG83_15510"/>
<sequence length="255" mass="27350">MKQTIAIANQKGGVGKTTTSINLGAALAISGKSVLLIDLDPQANATSGLSIDPQGATIYECLMDRRLVDSVILPTNINGFSVVASKGDLVGAEIELSNLQDRQTILKNVLDGVVDFDFIIIDCPPAFGLLTINALVAASDLIIPVQCEYYAMEGLGRLLGNVERIRESFNPELAIQGIVLTMYDSRINLSRQVQDEIRGFFADKVFQTVIPRNVALAEAPSHGKAVLSYNAASSGAKAYLDLAKEILRNGKESVR</sequence>
<dbReference type="PIRSF" id="PIRSF009320">
    <property type="entry name" value="Nuc_binding_HP_1000"/>
    <property type="match status" value="1"/>
</dbReference>
<dbReference type="CDD" id="cd02042">
    <property type="entry name" value="ParAB_family"/>
    <property type="match status" value="1"/>
</dbReference>
<dbReference type="InterPro" id="IPR050678">
    <property type="entry name" value="DNA_Partitioning_ATPase"/>
</dbReference>
<evidence type="ECO:0000313" key="3">
    <source>
        <dbReference type="Proteomes" id="UP001302494"/>
    </source>
</evidence>
<gene>
    <name evidence="2" type="ORF">PQG83_15510</name>
</gene>
<evidence type="ECO:0000313" key="2">
    <source>
        <dbReference type="EMBL" id="WNM64197.1"/>
    </source>
</evidence>
<protein>
    <submittedName>
        <fullName evidence="2">ParA family protein</fullName>
    </submittedName>
</protein>
<dbReference type="InterPro" id="IPR025669">
    <property type="entry name" value="AAA_dom"/>
</dbReference>
<reference evidence="2 3" key="1">
    <citation type="submission" date="2023-01" db="EMBL/GenBank/DDBJ databases">
        <title>Cultivation and genomic characterization of new, ubiquitous marine nitrite-oxidizing bacteria from the Nitrospirales.</title>
        <authorList>
            <person name="Mueller A.J."/>
            <person name="Daebeler A."/>
            <person name="Herbold C.W."/>
            <person name="Kirkegaard R.H."/>
            <person name="Daims H."/>
        </authorList>
    </citation>
    <scope>NUCLEOTIDE SEQUENCE [LARGE SCALE GENOMIC DNA]</scope>
    <source>
        <strain evidence="2 3">DK</strain>
    </source>
</reference>
<dbReference type="Proteomes" id="UP001302494">
    <property type="component" value="Chromosome"/>
</dbReference>
<accession>A0AA96JXP5</accession>
<name>A0AA96JXP5_9BACT</name>
<feature type="domain" description="AAA" evidence="1">
    <location>
        <begin position="3"/>
        <end position="175"/>
    </location>
</feature>
<dbReference type="InterPro" id="IPR027417">
    <property type="entry name" value="P-loop_NTPase"/>
</dbReference>
<dbReference type="SUPFAM" id="SSF52540">
    <property type="entry name" value="P-loop containing nucleoside triphosphate hydrolases"/>
    <property type="match status" value="1"/>
</dbReference>
<organism evidence="2 3">
    <name type="scientific">Candidatus Nitrospira neomarina</name>
    <dbReference type="NCBI Taxonomy" id="3020899"/>
    <lineage>
        <taxon>Bacteria</taxon>
        <taxon>Pseudomonadati</taxon>
        <taxon>Nitrospirota</taxon>
        <taxon>Nitrospiria</taxon>
        <taxon>Nitrospirales</taxon>
        <taxon>Nitrospiraceae</taxon>
        <taxon>Nitrospira</taxon>
    </lineage>
</organism>
<dbReference type="AlphaFoldDB" id="A0AA96JXP5"/>
<keyword evidence="3" id="KW-1185">Reference proteome</keyword>
<dbReference type="PANTHER" id="PTHR13696:SF52">
    <property type="entry name" value="PARA FAMILY PROTEIN CT_582"/>
    <property type="match status" value="1"/>
</dbReference>
<evidence type="ECO:0000259" key="1">
    <source>
        <dbReference type="Pfam" id="PF13614"/>
    </source>
</evidence>
<dbReference type="Pfam" id="PF13614">
    <property type="entry name" value="AAA_31"/>
    <property type="match status" value="1"/>
</dbReference>
<dbReference type="EMBL" id="CP116968">
    <property type="protein sequence ID" value="WNM64197.1"/>
    <property type="molecule type" value="Genomic_DNA"/>
</dbReference>